<evidence type="ECO:0000313" key="3">
    <source>
        <dbReference type="Proteomes" id="UP000466445"/>
    </source>
</evidence>
<evidence type="ECO:0000313" key="2">
    <source>
        <dbReference type="EMBL" id="BBY60030.1"/>
    </source>
</evidence>
<name>A0A7I7STS5_9MYCO</name>
<keyword evidence="1" id="KW-0732">Signal</keyword>
<dbReference type="AlphaFoldDB" id="A0A7I7STS5"/>
<feature type="signal peptide" evidence="1">
    <location>
        <begin position="1"/>
        <end position="25"/>
    </location>
</feature>
<evidence type="ECO:0000256" key="1">
    <source>
        <dbReference type="SAM" id="SignalP"/>
    </source>
</evidence>
<keyword evidence="3" id="KW-1185">Reference proteome</keyword>
<gene>
    <name evidence="2" type="ORF">MSAR_31660</name>
</gene>
<feature type="chain" id="PRO_5029525269" description="Secreted protein" evidence="1">
    <location>
        <begin position="26"/>
        <end position="103"/>
    </location>
</feature>
<dbReference type="Proteomes" id="UP000466445">
    <property type="component" value="Chromosome"/>
</dbReference>
<sequence>MAITKLFVPAASVALLMGSFAVVSAAPGLSCPPQNQSQIDIVHGPITCGDAYATAAQYQAEGEKYQQIGPFTCYTGNAMTLPVLLSCTSDTAEFAVNNMAPPP</sequence>
<proteinExistence type="predicted"/>
<protein>
    <recommendedName>
        <fullName evidence="4">Secreted protein</fullName>
    </recommendedName>
</protein>
<dbReference type="EMBL" id="AP022595">
    <property type="protein sequence ID" value="BBY60030.1"/>
    <property type="molecule type" value="Genomic_DNA"/>
</dbReference>
<organism evidence="2 3">
    <name type="scientific">Mycolicibacterium sarraceniae</name>
    <dbReference type="NCBI Taxonomy" id="1534348"/>
    <lineage>
        <taxon>Bacteria</taxon>
        <taxon>Bacillati</taxon>
        <taxon>Actinomycetota</taxon>
        <taxon>Actinomycetes</taxon>
        <taxon>Mycobacteriales</taxon>
        <taxon>Mycobacteriaceae</taxon>
        <taxon>Mycolicibacterium</taxon>
    </lineage>
</organism>
<accession>A0A7I7STS5</accession>
<dbReference type="KEGG" id="msar:MSAR_31660"/>
<dbReference type="RefSeq" id="WP_235677776.1">
    <property type="nucleotide sequence ID" value="NZ_AP022595.1"/>
</dbReference>
<evidence type="ECO:0008006" key="4">
    <source>
        <dbReference type="Google" id="ProtNLM"/>
    </source>
</evidence>
<reference evidence="2 3" key="1">
    <citation type="journal article" date="2019" name="Emerg. Microbes Infect.">
        <title>Comprehensive subspecies identification of 175 nontuberculous mycobacteria species based on 7547 genomic profiles.</title>
        <authorList>
            <person name="Matsumoto Y."/>
            <person name="Kinjo T."/>
            <person name="Motooka D."/>
            <person name="Nabeya D."/>
            <person name="Jung N."/>
            <person name="Uechi K."/>
            <person name="Horii T."/>
            <person name="Iida T."/>
            <person name="Fujita J."/>
            <person name="Nakamura S."/>
        </authorList>
    </citation>
    <scope>NUCLEOTIDE SEQUENCE [LARGE SCALE GENOMIC DNA]</scope>
    <source>
        <strain evidence="2 3">JCM 30395</strain>
    </source>
</reference>